<proteinExistence type="predicted"/>
<accession>S4PUH3</accession>
<sequence length="107" mass="11309">MLLSERSPNSRAEFSAESGFIAGGFRRVLVVNQLARLSDICNGNSLSKLGYNLGVGSISAGISFSLQPCFGPNQLLCLSKAPSELLLSALFSAPRSFSARINSCLLP</sequence>
<organism evidence="1">
    <name type="scientific">Pararge aegeria</name>
    <name type="common">speckled wood butterfly</name>
    <dbReference type="NCBI Taxonomy" id="116150"/>
    <lineage>
        <taxon>Eukaryota</taxon>
        <taxon>Metazoa</taxon>
        <taxon>Ecdysozoa</taxon>
        <taxon>Arthropoda</taxon>
        <taxon>Hexapoda</taxon>
        <taxon>Insecta</taxon>
        <taxon>Pterygota</taxon>
        <taxon>Neoptera</taxon>
        <taxon>Endopterygota</taxon>
        <taxon>Lepidoptera</taxon>
        <taxon>Glossata</taxon>
        <taxon>Ditrysia</taxon>
        <taxon>Papilionoidea</taxon>
        <taxon>Nymphalidae</taxon>
        <taxon>Satyrinae</taxon>
        <taxon>Satyrini</taxon>
        <taxon>Parargina</taxon>
        <taxon>Pararge</taxon>
    </lineage>
</organism>
<dbReference type="AlphaFoldDB" id="S4PUH3"/>
<reference evidence="1" key="2">
    <citation type="submission" date="2013-05" db="EMBL/GenBank/DDBJ databases">
        <authorList>
            <person name="Carter J.-M."/>
            <person name="Baker S.C."/>
            <person name="Pink R."/>
            <person name="Carter D.R.F."/>
            <person name="Collins A."/>
            <person name="Tomlin J."/>
            <person name="Gibbs M."/>
            <person name="Breuker C.J."/>
        </authorList>
    </citation>
    <scope>NUCLEOTIDE SEQUENCE</scope>
    <source>
        <tissue evidence="1">Ovary</tissue>
    </source>
</reference>
<protein>
    <submittedName>
        <fullName evidence="1">Uncharacterized protein</fullName>
    </submittedName>
</protein>
<dbReference type="EMBL" id="GAIX01010288">
    <property type="protein sequence ID" value="JAA82272.1"/>
    <property type="molecule type" value="Transcribed_RNA"/>
</dbReference>
<evidence type="ECO:0000313" key="1">
    <source>
        <dbReference type="EMBL" id="JAA82272.1"/>
    </source>
</evidence>
<feature type="non-terminal residue" evidence="1">
    <location>
        <position position="107"/>
    </location>
</feature>
<reference evidence="1" key="1">
    <citation type="journal article" date="2013" name="BMC Genomics">
        <title>Unscrambling butterfly oogenesis.</title>
        <authorList>
            <person name="Carter J.M."/>
            <person name="Baker S.C."/>
            <person name="Pink R."/>
            <person name="Carter D.R."/>
            <person name="Collins A."/>
            <person name="Tomlin J."/>
            <person name="Gibbs M."/>
            <person name="Breuker C.J."/>
        </authorList>
    </citation>
    <scope>NUCLEOTIDE SEQUENCE</scope>
    <source>
        <tissue evidence="1">Ovary</tissue>
    </source>
</reference>
<name>S4PUH3_9NEOP</name>